<evidence type="ECO:0000313" key="15">
    <source>
        <dbReference type="Proteomes" id="UP000587211"/>
    </source>
</evidence>
<proteinExistence type="predicted"/>
<keyword evidence="5" id="KW-0547">Nucleotide-binding</keyword>
<feature type="transmembrane region" description="Helical" evidence="9">
    <location>
        <begin position="21"/>
        <end position="47"/>
    </location>
</feature>
<dbReference type="Gene3D" id="3.30.565.10">
    <property type="entry name" value="Histidine kinase-like ATPase, C-terminal domain"/>
    <property type="match status" value="1"/>
</dbReference>
<evidence type="ECO:0000256" key="8">
    <source>
        <dbReference type="ARBA" id="ARBA00023012"/>
    </source>
</evidence>
<evidence type="ECO:0000259" key="12">
    <source>
        <dbReference type="Pfam" id="PF13796"/>
    </source>
</evidence>
<feature type="domain" description="Histidine kinase/HSP90-like ATPase" evidence="10">
    <location>
        <begin position="341"/>
        <end position="427"/>
    </location>
</feature>
<reference evidence="14 15" key="1">
    <citation type="submission" date="2020-07" db="EMBL/GenBank/DDBJ databases">
        <title>Sequencing the genomes of 1000 actinobacteria strains.</title>
        <authorList>
            <person name="Klenk H.-P."/>
        </authorList>
    </citation>
    <scope>NUCLEOTIDE SEQUENCE [LARGE SCALE GENOMIC DNA]</scope>
    <source>
        <strain evidence="14 15">DSM 19087</strain>
    </source>
</reference>
<evidence type="ECO:0000256" key="3">
    <source>
        <dbReference type="ARBA" id="ARBA00022553"/>
    </source>
</evidence>
<dbReference type="Pfam" id="PF07730">
    <property type="entry name" value="HisKA_3"/>
    <property type="match status" value="1"/>
</dbReference>
<organism evidence="13 16">
    <name type="scientific">Aeromicrobium tamlense</name>
    <dbReference type="NCBI Taxonomy" id="375541"/>
    <lineage>
        <taxon>Bacteria</taxon>
        <taxon>Bacillati</taxon>
        <taxon>Actinomycetota</taxon>
        <taxon>Actinomycetes</taxon>
        <taxon>Propionibacteriales</taxon>
        <taxon>Nocardioidaceae</taxon>
        <taxon>Aeromicrobium</taxon>
    </lineage>
</organism>
<evidence type="ECO:0000259" key="11">
    <source>
        <dbReference type="Pfam" id="PF07730"/>
    </source>
</evidence>
<gene>
    <name evidence="14" type="ORF">BJ975_000873</name>
    <name evidence="13" type="ORF">IDH50_16030</name>
</gene>
<dbReference type="RefSeq" id="WP_179424004.1">
    <property type="nucleotide sequence ID" value="NZ_BAAAMP010000003.1"/>
</dbReference>
<evidence type="ECO:0000256" key="9">
    <source>
        <dbReference type="SAM" id="Phobius"/>
    </source>
</evidence>
<keyword evidence="15" id="KW-1185">Reference proteome</keyword>
<dbReference type="EC" id="2.7.13.3" evidence="2"/>
<keyword evidence="8" id="KW-0902">Two-component regulatory system</keyword>
<evidence type="ECO:0000256" key="2">
    <source>
        <dbReference type="ARBA" id="ARBA00012438"/>
    </source>
</evidence>
<evidence type="ECO:0000313" key="13">
    <source>
        <dbReference type="EMBL" id="MBD1271754.1"/>
    </source>
</evidence>
<evidence type="ECO:0000256" key="5">
    <source>
        <dbReference type="ARBA" id="ARBA00022741"/>
    </source>
</evidence>
<dbReference type="GO" id="GO:0046983">
    <property type="term" value="F:protein dimerization activity"/>
    <property type="evidence" value="ECO:0007669"/>
    <property type="project" value="InterPro"/>
</dbReference>
<feature type="transmembrane region" description="Helical" evidence="9">
    <location>
        <begin position="53"/>
        <end position="73"/>
    </location>
</feature>
<dbReference type="InterPro" id="IPR050482">
    <property type="entry name" value="Sensor_HK_TwoCompSys"/>
</dbReference>
<dbReference type="Pfam" id="PF02518">
    <property type="entry name" value="HATPase_c"/>
    <property type="match status" value="1"/>
</dbReference>
<dbReference type="EMBL" id="JACBZN010000001">
    <property type="protein sequence ID" value="NYI37498.1"/>
    <property type="molecule type" value="Genomic_DNA"/>
</dbReference>
<sequence>MTTMSIPTTARRDPSPLAARVGWDTLYALTAFPLGLLGFVITVVGVATGVATLIVWVGVLVLAATLVVSSWLARLERVRLVAMQGREPRPTTYRVGTGREGRVARLIAPLRDPQMWLDTLWGPLAFVTGLAAFIVTVVWWAGVLTGLTYWFWQIWLPQSEGNETLASLIGLGDGRLADSLLNLAIGLAALVTLPWVVRGAAWLHASLADVVLNGRSSMSARVERAEGARDAAQEAEAVALRRLERDIHDGPQQRLVRLTMDLGRARRQVGADPEQASATIESALEQARETLDELRALSRGIAPPLLVDRGLGVALDELVVRSAVPVTLVHDLPAGLSPHVETAVYFTVSEALTNVAKHSGADTADVRVVPNGSDLLVQVRDAGVGGAHPGKGQGLAGLAQRVAAVGGTLEVDSPVGGPTLVTARIPAG</sequence>
<dbReference type="InterPro" id="IPR036890">
    <property type="entry name" value="HATPase_C_sf"/>
</dbReference>
<dbReference type="GO" id="GO:0000155">
    <property type="term" value="F:phosphorelay sensor kinase activity"/>
    <property type="evidence" value="ECO:0007669"/>
    <property type="project" value="InterPro"/>
</dbReference>
<dbReference type="CDD" id="cd16917">
    <property type="entry name" value="HATPase_UhpB-NarQ-NarX-like"/>
    <property type="match status" value="1"/>
</dbReference>
<dbReference type="GO" id="GO:0005524">
    <property type="term" value="F:ATP binding"/>
    <property type="evidence" value="ECO:0007669"/>
    <property type="project" value="UniProtKB-KW"/>
</dbReference>
<evidence type="ECO:0000259" key="10">
    <source>
        <dbReference type="Pfam" id="PF02518"/>
    </source>
</evidence>
<comment type="catalytic activity">
    <reaction evidence="1">
        <text>ATP + protein L-histidine = ADP + protein N-phospho-L-histidine.</text>
        <dbReference type="EC" id="2.7.13.3"/>
    </reaction>
</comment>
<evidence type="ECO:0000256" key="1">
    <source>
        <dbReference type="ARBA" id="ARBA00000085"/>
    </source>
</evidence>
<keyword evidence="9" id="KW-0472">Membrane</keyword>
<dbReference type="PANTHER" id="PTHR24421">
    <property type="entry name" value="NITRATE/NITRITE SENSOR PROTEIN NARX-RELATED"/>
    <property type="match status" value="1"/>
</dbReference>
<dbReference type="InterPro" id="IPR011712">
    <property type="entry name" value="Sig_transdc_His_kin_sub3_dim/P"/>
</dbReference>
<name>A0A8I0FW55_9ACTN</name>
<feature type="domain" description="Signal transduction histidine kinase subgroup 3 dimerisation and phosphoacceptor" evidence="11">
    <location>
        <begin position="241"/>
        <end position="304"/>
    </location>
</feature>
<evidence type="ECO:0000313" key="14">
    <source>
        <dbReference type="EMBL" id="NYI37498.1"/>
    </source>
</evidence>
<comment type="caution">
    <text evidence="13">The sequence shown here is derived from an EMBL/GenBank/DDBJ whole genome shotgun (WGS) entry which is preliminary data.</text>
</comment>
<accession>A0A8I0FW55</accession>
<dbReference type="AlphaFoldDB" id="A0A8I0FW55"/>
<evidence type="ECO:0000256" key="4">
    <source>
        <dbReference type="ARBA" id="ARBA00022679"/>
    </source>
</evidence>
<dbReference type="Gene3D" id="1.20.5.1930">
    <property type="match status" value="1"/>
</dbReference>
<reference evidence="13" key="2">
    <citation type="submission" date="2020-09" db="EMBL/GenBank/DDBJ databases">
        <title>Novel species in genus Aeromicrobium.</title>
        <authorList>
            <person name="Zhang G."/>
        </authorList>
    </citation>
    <scope>NUCLEOTIDE SEQUENCE</scope>
    <source>
        <strain evidence="13">SSW1-57</strain>
    </source>
</reference>
<evidence type="ECO:0000256" key="6">
    <source>
        <dbReference type="ARBA" id="ARBA00022777"/>
    </source>
</evidence>
<dbReference type="SUPFAM" id="SSF55874">
    <property type="entry name" value="ATPase domain of HSP90 chaperone/DNA topoisomerase II/histidine kinase"/>
    <property type="match status" value="1"/>
</dbReference>
<dbReference type="Pfam" id="PF13796">
    <property type="entry name" value="Sensor"/>
    <property type="match status" value="1"/>
</dbReference>
<dbReference type="InterPro" id="IPR025828">
    <property type="entry name" value="Put_sensor_dom"/>
</dbReference>
<evidence type="ECO:0000256" key="7">
    <source>
        <dbReference type="ARBA" id="ARBA00022840"/>
    </source>
</evidence>
<feature type="transmembrane region" description="Helical" evidence="9">
    <location>
        <begin position="124"/>
        <end position="152"/>
    </location>
</feature>
<dbReference type="Proteomes" id="UP000659061">
    <property type="component" value="Unassembled WGS sequence"/>
</dbReference>
<dbReference type="Proteomes" id="UP000587211">
    <property type="component" value="Unassembled WGS sequence"/>
</dbReference>
<keyword evidence="3" id="KW-0597">Phosphoprotein</keyword>
<evidence type="ECO:0000313" key="16">
    <source>
        <dbReference type="Proteomes" id="UP000659061"/>
    </source>
</evidence>
<keyword evidence="9" id="KW-1133">Transmembrane helix</keyword>
<keyword evidence="9" id="KW-0812">Transmembrane</keyword>
<dbReference type="GO" id="GO:0016020">
    <property type="term" value="C:membrane"/>
    <property type="evidence" value="ECO:0007669"/>
    <property type="project" value="InterPro"/>
</dbReference>
<feature type="domain" description="Putative sensor" evidence="12">
    <location>
        <begin position="27"/>
        <end position="212"/>
    </location>
</feature>
<dbReference type="EMBL" id="JACWMT010000003">
    <property type="protein sequence ID" value="MBD1271754.1"/>
    <property type="molecule type" value="Genomic_DNA"/>
</dbReference>
<dbReference type="InterPro" id="IPR003594">
    <property type="entry name" value="HATPase_dom"/>
</dbReference>
<protein>
    <recommendedName>
        <fullName evidence="2">histidine kinase</fullName>
        <ecNumber evidence="2">2.7.13.3</ecNumber>
    </recommendedName>
</protein>
<keyword evidence="6 13" id="KW-0418">Kinase</keyword>
<keyword evidence="4" id="KW-0808">Transferase</keyword>
<dbReference type="PANTHER" id="PTHR24421:SF10">
    <property type="entry name" value="NITRATE_NITRITE SENSOR PROTEIN NARQ"/>
    <property type="match status" value="1"/>
</dbReference>
<keyword evidence="7" id="KW-0067">ATP-binding</keyword>